<evidence type="ECO:0000313" key="1">
    <source>
        <dbReference type="EMBL" id="ALI56646.1"/>
    </source>
</evidence>
<dbReference type="SUPFAM" id="SSF48452">
    <property type="entry name" value="TPR-like"/>
    <property type="match status" value="1"/>
</dbReference>
<protein>
    <submittedName>
        <fullName evidence="1">Flp pilus assembly protein TadD, contains TPR repeat</fullName>
    </submittedName>
</protein>
<dbReference type="KEGG" id="cmar:IMCC12053_2699"/>
<dbReference type="AlphaFoldDB" id="A0A0N9ZIY7"/>
<evidence type="ECO:0000313" key="2">
    <source>
        <dbReference type="Proteomes" id="UP000064920"/>
    </source>
</evidence>
<dbReference type="Gene3D" id="1.25.40.10">
    <property type="entry name" value="Tetratricopeptide repeat domain"/>
    <property type="match status" value="1"/>
</dbReference>
<keyword evidence="2" id="KW-1185">Reference proteome</keyword>
<proteinExistence type="predicted"/>
<gene>
    <name evidence="1" type="ORF">IMCC12053_2699</name>
</gene>
<dbReference type="RefSeq" id="WP_062219771.1">
    <property type="nucleotide sequence ID" value="NZ_CP012023.1"/>
</dbReference>
<sequence>MSRRLSRLPYFAAICAASLALAACNTGGLSQLKGSPYAPSGLNSSQTSIDGLLVGHRLMEAGEYELALKSYYRAAGEQGVTVDTLSAIGSANLKLGRLGQAESVLRRATDMDETFVPAWNNLGVVLMERGNYGEAERVFRIAFALDSGQSADIRDNLRLALAKIENPAYIDENESDFALVRRGTGDYLLLAR</sequence>
<dbReference type="InterPro" id="IPR019734">
    <property type="entry name" value="TPR_rpt"/>
</dbReference>
<dbReference type="InterPro" id="IPR011990">
    <property type="entry name" value="TPR-like_helical_dom_sf"/>
</dbReference>
<dbReference type="Proteomes" id="UP000064920">
    <property type="component" value="Chromosome"/>
</dbReference>
<name>A0A0N9ZIY7_9RHOB</name>
<dbReference type="PROSITE" id="PS50005">
    <property type="entry name" value="TPR"/>
    <property type="match status" value="1"/>
</dbReference>
<reference evidence="2" key="1">
    <citation type="submission" date="2015-05" db="EMBL/GenBank/DDBJ databases">
        <authorList>
            <person name="Oh H.-M."/>
            <person name="Yang J.-A."/>
            <person name="Cho J.-C."/>
            <person name="Kang I."/>
        </authorList>
    </citation>
    <scope>NUCLEOTIDE SEQUENCE [LARGE SCALE GENOMIC DNA]</scope>
    <source>
        <strain evidence="2">IMCC 12053</strain>
    </source>
</reference>
<dbReference type="Pfam" id="PF13432">
    <property type="entry name" value="TPR_16"/>
    <property type="match status" value="1"/>
</dbReference>
<dbReference type="PATRIC" id="fig|1397108.4.peg.2761"/>
<dbReference type="SMART" id="SM00028">
    <property type="entry name" value="TPR"/>
    <property type="match status" value="2"/>
</dbReference>
<dbReference type="OrthoDB" id="495305at2"/>
<accession>A0A0N9ZIY7</accession>
<dbReference type="EMBL" id="CP012023">
    <property type="protein sequence ID" value="ALI56646.1"/>
    <property type="molecule type" value="Genomic_DNA"/>
</dbReference>
<dbReference type="STRING" id="1397108.IMCC12053_2699"/>
<organism evidence="1 2">
    <name type="scientific">Celeribacter marinus</name>
    <dbReference type="NCBI Taxonomy" id="1397108"/>
    <lineage>
        <taxon>Bacteria</taxon>
        <taxon>Pseudomonadati</taxon>
        <taxon>Pseudomonadota</taxon>
        <taxon>Alphaproteobacteria</taxon>
        <taxon>Rhodobacterales</taxon>
        <taxon>Roseobacteraceae</taxon>
        <taxon>Celeribacter</taxon>
    </lineage>
</organism>
<dbReference type="PROSITE" id="PS51257">
    <property type="entry name" value="PROKAR_LIPOPROTEIN"/>
    <property type="match status" value="1"/>
</dbReference>